<dbReference type="Gene3D" id="1.10.3210.10">
    <property type="entry name" value="Hypothetical protein af1432"/>
    <property type="match status" value="1"/>
</dbReference>
<keyword evidence="5" id="KW-1185">Reference proteome</keyword>
<evidence type="ECO:0000313" key="4">
    <source>
        <dbReference type="EMBL" id="PRX56653.1"/>
    </source>
</evidence>
<dbReference type="GO" id="GO:0002953">
    <property type="term" value="F:5'-deoxynucleotidase activity"/>
    <property type="evidence" value="ECO:0007669"/>
    <property type="project" value="InterPro"/>
</dbReference>
<dbReference type="OrthoDB" id="9796032at2"/>
<dbReference type="PANTHER" id="PTHR11845:SF13">
    <property type="entry name" value="5'-DEOXYNUCLEOTIDASE HDDC2"/>
    <property type="match status" value="1"/>
</dbReference>
<dbReference type="AlphaFoldDB" id="A0A2T0MGF1"/>
<accession>A0A2T0MGF1</accession>
<sequence>MKIEQLIKSLTELEKLKTVERGLNVGNRKESSAEHSWSCLLIADVVLDFVNEPLDKLKVFEYLLYHDVVEVYAGDAKFNNPEEMKLKQEKEEKALEKISSFLPNSNRFQKIMAEYEHRKTRESEFAKAIDCIDSCVRNLNDEKASNKDGFTESLIRRKYEPHVSKFPITEELFETLMKRLVELEKV</sequence>
<dbReference type="Proteomes" id="UP000237640">
    <property type="component" value="Unassembled WGS sequence"/>
</dbReference>
<dbReference type="Pfam" id="PF13023">
    <property type="entry name" value="HD_3"/>
    <property type="match status" value="1"/>
</dbReference>
<dbReference type="SUPFAM" id="SSF109604">
    <property type="entry name" value="HD-domain/PDEase-like"/>
    <property type="match status" value="1"/>
</dbReference>
<dbReference type="EMBL" id="PVYX01000001">
    <property type="protein sequence ID" value="PRX56653.1"/>
    <property type="molecule type" value="Genomic_DNA"/>
</dbReference>
<dbReference type="InterPro" id="IPR006674">
    <property type="entry name" value="HD_domain"/>
</dbReference>
<evidence type="ECO:0000313" key="5">
    <source>
        <dbReference type="Proteomes" id="UP000237640"/>
    </source>
</evidence>
<organism evidence="4 5">
    <name type="scientific">Flagellimonas meridianipacifica</name>
    <dbReference type="NCBI Taxonomy" id="1080225"/>
    <lineage>
        <taxon>Bacteria</taxon>
        <taxon>Pseudomonadati</taxon>
        <taxon>Bacteroidota</taxon>
        <taxon>Flavobacteriia</taxon>
        <taxon>Flavobacteriales</taxon>
        <taxon>Flavobacteriaceae</taxon>
        <taxon>Flagellimonas</taxon>
    </lineage>
</organism>
<dbReference type="RefSeq" id="WP_106143604.1">
    <property type="nucleotide sequence ID" value="NZ_PVYX01000001.1"/>
</dbReference>
<dbReference type="PANTHER" id="PTHR11845">
    <property type="entry name" value="5'-DEOXYNUCLEOTIDASE HDDC2"/>
    <property type="match status" value="1"/>
</dbReference>
<name>A0A2T0MGF1_9FLAO</name>
<dbReference type="GO" id="GO:0046872">
    <property type="term" value="F:metal ion binding"/>
    <property type="evidence" value="ECO:0007669"/>
    <property type="project" value="UniProtKB-KW"/>
</dbReference>
<feature type="domain" description="HD" evidence="3">
    <location>
        <begin position="13"/>
        <end position="154"/>
    </location>
</feature>
<reference evidence="4 5" key="1">
    <citation type="submission" date="2018-03" db="EMBL/GenBank/DDBJ databases">
        <title>Genomic Encyclopedia of Archaeal and Bacterial Type Strains, Phase II (KMG-II): from individual species to whole genera.</title>
        <authorList>
            <person name="Goeker M."/>
        </authorList>
    </citation>
    <scope>NUCLEOTIDE SEQUENCE [LARGE SCALE GENOMIC DNA]</scope>
    <source>
        <strain evidence="4 5">DSM 25027</strain>
    </source>
</reference>
<dbReference type="GO" id="GO:0005737">
    <property type="term" value="C:cytoplasm"/>
    <property type="evidence" value="ECO:0007669"/>
    <property type="project" value="TreeGrafter"/>
</dbReference>
<evidence type="ECO:0000259" key="3">
    <source>
        <dbReference type="Pfam" id="PF13023"/>
    </source>
</evidence>
<keyword evidence="2 4" id="KW-0378">Hydrolase</keyword>
<keyword evidence="1" id="KW-0479">Metal-binding</keyword>
<gene>
    <name evidence="4" type="ORF">CLV81_0650</name>
</gene>
<protein>
    <submittedName>
        <fullName evidence="4">Putative hydrolase of HD superfamily</fullName>
    </submittedName>
</protein>
<dbReference type="InterPro" id="IPR039356">
    <property type="entry name" value="YfbR/HDDC2"/>
</dbReference>
<comment type="caution">
    <text evidence="4">The sequence shown here is derived from an EMBL/GenBank/DDBJ whole genome shotgun (WGS) entry which is preliminary data.</text>
</comment>
<evidence type="ECO:0000256" key="1">
    <source>
        <dbReference type="ARBA" id="ARBA00022723"/>
    </source>
</evidence>
<evidence type="ECO:0000256" key="2">
    <source>
        <dbReference type="ARBA" id="ARBA00022801"/>
    </source>
</evidence>
<proteinExistence type="predicted"/>